<dbReference type="GO" id="GO:0015297">
    <property type="term" value="F:antiporter activity"/>
    <property type="evidence" value="ECO:0007669"/>
    <property type="project" value="UniProtKB-KW"/>
</dbReference>
<dbReference type="GeneID" id="28900839"/>
<feature type="region of interest" description="Disordered" evidence="10">
    <location>
        <begin position="654"/>
        <end position="697"/>
    </location>
</feature>
<dbReference type="InParanoid" id="A0A165JN37"/>
<feature type="compositionally biased region" description="Polar residues" evidence="10">
    <location>
        <begin position="300"/>
        <end position="309"/>
    </location>
</feature>
<dbReference type="RefSeq" id="XP_018191994.1">
    <property type="nucleotide sequence ID" value="XM_018335702.1"/>
</dbReference>
<dbReference type="PANTHER" id="PTHR43562">
    <property type="entry name" value="NAPA-TYPE SODIUM/HYDROGEN ANTIPORTER"/>
    <property type="match status" value="1"/>
</dbReference>
<keyword evidence="2" id="KW-0813">Transport</keyword>
<dbReference type="InterPro" id="IPR006153">
    <property type="entry name" value="Cation/H_exchanger_TM"/>
</dbReference>
<evidence type="ECO:0000259" key="12">
    <source>
        <dbReference type="Pfam" id="PF00999"/>
    </source>
</evidence>
<evidence type="ECO:0000256" key="11">
    <source>
        <dbReference type="SAM" id="Phobius"/>
    </source>
</evidence>
<feature type="transmembrane region" description="Helical" evidence="11">
    <location>
        <begin position="133"/>
        <end position="151"/>
    </location>
</feature>
<gene>
    <name evidence="13" type="ORF">L228DRAFT_279641</name>
</gene>
<evidence type="ECO:0000256" key="4">
    <source>
        <dbReference type="ARBA" id="ARBA00022692"/>
    </source>
</evidence>
<feature type="region of interest" description="Disordered" evidence="10">
    <location>
        <begin position="296"/>
        <end position="352"/>
    </location>
</feature>
<dbReference type="GO" id="GO:0016020">
    <property type="term" value="C:membrane"/>
    <property type="evidence" value="ECO:0007669"/>
    <property type="project" value="UniProtKB-SubCell"/>
</dbReference>
<feature type="region of interest" description="Disordered" evidence="10">
    <location>
        <begin position="468"/>
        <end position="576"/>
    </location>
</feature>
<evidence type="ECO:0000313" key="13">
    <source>
        <dbReference type="EMBL" id="KZF26439.1"/>
    </source>
</evidence>
<feature type="compositionally biased region" description="Pro residues" evidence="10">
    <location>
        <begin position="560"/>
        <end position="572"/>
    </location>
</feature>
<evidence type="ECO:0000313" key="14">
    <source>
        <dbReference type="Proteomes" id="UP000076632"/>
    </source>
</evidence>
<dbReference type="EMBL" id="KV407454">
    <property type="protein sequence ID" value="KZF26439.1"/>
    <property type="molecule type" value="Genomic_DNA"/>
</dbReference>
<evidence type="ECO:0000256" key="3">
    <source>
        <dbReference type="ARBA" id="ARBA00022449"/>
    </source>
</evidence>
<dbReference type="InterPro" id="IPR038770">
    <property type="entry name" value="Na+/solute_symporter_sf"/>
</dbReference>
<sequence>MTSQAPSATYLPYNEPEIVTILIQSSFLLLLNLVNHVLDRLIYCGLVGQVFIGIAWGTPGAKWLDTAAEEAFMQVGYLGLILLVYEGGLSTSYSALRKDLLLSVGVAATGVALPIGLSYSLQGIAGASKLESFAAGAALCSTSLGTTFTVLSTSGLASTRLGVVLSSAAMLDDIVGLVMAQLISNMHGSTFSLSPITIVRPILVFIGLIIALLLACRFVILPATRGLNALRRRSPNGNLQWALSRKETAILMHILVLVGLIAGATCAGTSNLLAAYLAGASLSWWDTDVEHSTMKEESLASLNSSQNGNREPARAELTVVNSTNTQTSEQNPTSREERDIGNASESINGTSSRTSGVEIYHDYFSAAVQRILKPLFFASIGFSIPISQLFSPRIIWRGIVYAILMTLGKLACGLWLVRVHSGFLHGIPSFSLACSSSIARSCLSSVRSCIRTSSCHLQHLLSPRRIFSSVSEKSQREDETTTNSKPATNTDAGTPAGTGADTDTSMDNPMSSQEDVNTSRATPTPSMSATATTDPTMLPSQHAPPPARSVSASASASPSSPAPGGEPRPPQPRSLYPATILGTAMTVRGEIGLLVSSLGRSRGVLSQNVYLLATWAILICTIAGAVSVGLLVRRVKRLQLERCRTVRGVVTAHTDAAATDGEGTQARGGAGQTGQHDHSDGDDNRDPGDPLGAWGVF</sequence>
<comment type="subcellular location">
    <subcellularLocation>
        <location evidence="1">Membrane</location>
        <topology evidence="1">Multi-pass membrane protein</topology>
    </subcellularLocation>
</comment>
<evidence type="ECO:0000256" key="10">
    <source>
        <dbReference type="SAM" id="MobiDB-lite"/>
    </source>
</evidence>
<feature type="compositionally biased region" description="Polar residues" evidence="10">
    <location>
        <begin position="505"/>
        <end position="516"/>
    </location>
</feature>
<dbReference type="GO" id="GO:1902600">
    <property type="term" value="P:proton transmembrane transport"/>
    <property type="evidence" value="ECO:0007669"/>
    <property type="project" value="InterPro"/>
</dbReference>
<feature type="compositionally biased region" description="Basic and acidic residues" evidence="10">
    <location>
        <begin position="675"/>
        <end position="688"/>
    </location>
</feature>
<dbReference type="AlphaFoldDB" id="A0A165JN37"/>
<organism evidence="13 14">
    <name type="scientific">Xylona heveae (strain CBS 132557 / TC161)</name>
    <dbReference type="NCBI Taxonomy" id="1328760"/>
    <lineage>
        <taxon>Eukaryota</taxon>
        <taxon>Fungi</taxon>
        <taxon>Dikarya</taxon>
        <taxon>Ascomycota</taxon>
        <taxon>Pezizomycotina</taxon>
        <taxon>Xylonomycetes</taxon>
        <taxon>Xylonales</taxon>
        <taxon>Xylonaceae</taxon>
        <taxon>Xylona</taxon>
    </lineage>
</organism>
<keyword evidence="7" id="KW-0406">Ion transport</keyword>
<evidence type="ECO:0000256" key="1">
    <source>
        <dbReference type="ARBA" id="ARBA00004141"/>
    </source>
</evidence>
<evidence type="ECO:0000256" key="9">
    <source>
        <dbReference type="ARBA" id="ARBA00023201"/>
    </source>
</evidence>
<dbReference type="GO" id="GO:0006814">
    <property type="term" value="P:sodium ion transport"/>
    <property type="evidence" value="ECO:0007669"/>
    <property type="project" value="UniProtKB-KW"/>
</dbReference>
<feature type="transmembrane region" description="Helical" evidence="11">
    <location>
        <begin position="71"/>
        <end position="88"/>
    </location>
</feature>
<feature type="transmembrane region" description="Helical" evidence="11">
    <location>
        <begin position="100"/>
        <end position="121"/>
    </location>
</feature>
<dbReference type="STRING" id="1328760.A0A165JN37"/>
<feature type="compositionally biased region" description="Low complexity" evidence="10">
    <location>
        <begin position="486"/>
        <end position="503"/>
    </location>
</feature>
<evidence type="ECO:0000256" key="6">
    <source>
        <dbReference type="ARBA" id="ARBA00023053"/>
    </source>
</evidence>
<name>A0A165JN37_XYLHT</name>
<keyword evidence="8 11" id="KW-0472">Membrane</keyword>
<feature type="transmembrane region" description="Helical" evidence="11">
    <location>
        <begin position="163"/>
        <end position="182"/>
    </location>
</feature>
<feature type="compositionally biased region" description="Low complexity" evidence="10">
    <location>
        <begin position="654"/>
        <end position="665"/>
    </location>
</feature>
<feature type="compositionally biased region" description="Polar residues" evidence="10">
    <location>
        <begin position="319"/>
        <end position="333"/>
    </location>
</feature>
<feature type="transmembrane region" description="Helical" evidence="11">
    <location>
        <begin position="18"/>
        <end position="34"/>
    </location>
</feature>
<dbReference type="PANTHER" id="PTHR43562:SF3">
    <property type="entry name" value="SODIUM ION_PROTON EXCHANGER (EUROFUNG)"/>
    <property type="match status" value="1"/>
</dbReference>
<accession>A0A165JN37</accession>
<evidence type="ECO:0000256" key="8">
    <source>
        <dbReference type="ARBA" id="ARBA00023136"/>
    </source>
</evidence>
<feature type="compositionally biased region" description="Low complexity" evidence="10">
    <location>
        <begin position="548"/>
        <end position="559"/>
    </location>
</feature>
<dbReference type="Gene3D" id="1.20.1530.20">
    <property type="match status" value="3"/>
</dbReference>
<feature type="transmembrane region" description="Helical" evidence="11">
    <location>
        <begin position="41"/>
        <end position="59"/>
    </location>
</feature>
<feature type="domain" description="Cation/H+ exchanger transmembrane" evidence="12">
    <location>
        <begin position="36"/>
        <end position="296"/>
    </location>
</feature>
<dbReference type="Proteomes" id="UP000076632">
    <property type="component" value="Unassembled WGS sequence"/>
</dbReference>
<protein>
    <recommendedName>
        <fullName evidence="12">Cation/H+ exchanger transmembrane domain-containing protein</fullName>
    </recommendedName>
</protein>
<keyword evidence="9" id="KW-0739">Sodium transport</keyword>
<feature type="transmembrane region" description="Helical" evidence="11">
    <location>
        <begin position="202"/>
        <end position="223"/>
    </location>
</feature>
<feature type="compositionally biased region" description="Polar residues" evidence="10">
    <location>
        <begin position="343"/>
        <end position="352"/>
    </location>
</feature>
<feature type="transmembrane region" description="Helical" evidence="11">
    <location>
        <begin position="610"/>
        <end position="632"/>
    </location>
</feature>
<keyword evidence="5 11" id="KW-1133">Transmembrane helix</keyword>
<proteinExistence type="predicted"/>
<dbReference type="OMA" id="YALAYHE"/>
<keyword evidence="3" id="KW-0050">Antiport</keyword>
<dbReference type="Pfam" id="PF00999">
    <property type="entry name" value="Na_H_Exchanger"/>
    <property type="match status" value="1"/>
</dbReference>
<keyword evidence="6" id="KW-0915">Sodium</keyword>
<reference evidence="13 14" key="1">
    <citation type="journal article" date="2016" name="Fungal Biol.">
        <title>The genome of Xylona heveae provides a window into fungal endophytism.</title>
        <authorList>
            <person name="Gazis R."/>
            <person name="Kuo A."/>
            <person name="Riley R."/>
            <person name="LaButti K."/>
            <person name="Lipzen A."/>
            <person name="Lin J."/>
            <person name="Amirebrahimi M."/>
            <person name="Hesse C.N."/>
            <person name="Spatafora J.W."/>
            <person name="Henrissat B."/>
            <person name="Hainaut M."/>
            <person name="Grigoriev I.V."/>
            <person name="Hibbett D.S."/>
        </authorList>
    </citation>
    <scope>NUCLEOTIDE SEQUENCE [LARGE SCALE GENOMIC DNA]</scope>
    <source>
        <strain evidence="13 14">TC161</strain>
    </source>
</reference>
<dbReference type="OrthoDB" id="1288932at2759"/>
<evidence type="ECO:0000256" key="7">
    <source>
        <dbReference type="ARBA" id="ARBA00023065"/>
    </source>
</evidence>
<keyword evidence="4 11" id="KW-0812">Transmembrane</keyword>
<feature type="transmembrane region" description="Helical" evidence="11">
    <location>
        <begin position="254"/>
        <end position="278"/>
    </location>
</feature>
<feature type="compositionally biased region" description="Low complexity" evidence="10">
    <location>
        <begin position="518"/>
        <end position="536"/>
    </location>
</feature>
<evidence type="ECO:0000256" key="5">
    <source>
        <dbReference type="ARBA" id="ARBA00022989"/>
    </source>
</evidence>
<keyword evidence="14" id="KW-1185">Reference proteome</keyword>
<evidence type="ECO:0000256" key="2">
    <source>
        <dbReference type="ARBA" id="ARBA00022448"/>
    </source>
</evidence>